<name>A0ACB9I726_9ASTR</name>
<dbReference type="EMBL" id="CM042027">
    <property type="protein sequence ID" value="KAI3802857.1"/>
    <property type="molecule type" value="Genomic_DNA"/>
</dbReference>
<reference evidence="1 2" key="2">
    <citation type="journal article" date="2022" name="Mol. Ecol. Resour.">
        <title>The genomes of chicory, endive, great burdock and yacon provide insights into Asteraceae paleo-polyploidization history and plant inulin production.</title>
        <authorList>
            <person name="Fan W."/>
            <person name="Wang S."/>
            <person name="Wang H."/>
            <person name="Wang A."/>
            <person name="Jiang F."/>
            <person name="Liu H."/>
            <person name="Zhao H."/>
            <person name="Xu D."/>
            <person name="Zhang Y."/>
        </authorList>
    </citation>
    <scope>NUCLEOTIDE SEQUENCE [LARGE SCALE GENOMIC DNA]</scope>
    <source>
        <strain evidence="2">cv. Yunnan</strain>
        <tissue evidence="1">Leaves</tissue>
    </source>
</reference>
<sequence length="269" mass="30971">MTSIFFNSSSNNHSPYPTDHYEDHLKNHQFLSPKYQASSSSNSLTTHLFFNSNDQNQIFNRELQPPQHQHVGDNFESQPYNDHQIEDNKGKGVEFSTWNKNGINNMNDDLNQLKWMSSKMRAMLKMKKSDHVNPKSCFSLAGEVKKLKDHKLSTSPMEETYNLSNSTPSSNNNIPIRVCSDCNTTKTPLWRGGPRDHKKPYKGQVTKHKKRQYSKQITPPRSPLYSPVRKKCVEEFLVSLSNNLRFYPQDEKEAAILLMALSCGYAHES</sequence>
<proteinExistence type="predicted"/>
<evidence type="ECO:0000313" key="2">
    <source>
        <dbReference type="Proteomes" id="UP001056120"/>
    </source>
</evidence>
<dbReference type="Proteomes" id="UP001056120">
    <property type="component" value="Linkage Group LG10"/>
</dbReference>
<gene>
    <name evidence="1" type="ORF">L1987_31002</name>
</gene>
<protein>
    <submittedName>
        <fullName evidence="1">Uncharacterized protein</fullName>
    </submittedName>
</protein>
<comment type="caution">
    <text evidence="1">The sequence shown here is derived from an EMBL/GenBank/DDBJ whole genome shotgun (WGS) entry which is preliminary data.</text>
</comment>
<accession>A0ACB9I726</accession>
<reference evidence="2" key="1">
    <citation type="journal article" date="2022" name="Mol. Ecol. Resour.">
        <title>The genomes of chicory, endive, great burdock and yacon provide insights into Asteraceae palaeo-polyploidization history and plant inulin production.</title>
        <authorList>
            <person name="Fan W."/>
            <person name="Wang S."/>
            <person name="Wang H."/>
            <person name="Wang A."/>
            <person name="Jiang F."/>
            <person name="Liu H."/>
            <person name="Zhao H."/>
            <person name="Xu D."/>
            <person name="Zhang Y."/>
        </authorList>
    </citation>
    <scope>NUCLEOTIDE SEQUENCE [LARGE SCALE GENOMIC DNA]</scope>
    <source>
        <strain evidence="2">cv. Yunnan</strain>
    </source>
</reference>
<evidence type="ECO:0000313" key="1">
    <source>
        <dbReference type="EMBL" id="KAI3802857.1"/>
    </source>
</evidence>
<keyword evidence="2" id="KW-1185">Reference proteome</keyword>
<organism evidence="1 2">
    <name type="scientific">Smallanthus sonchifolius</name>
    <dbReference type="NCBI Taxonomy" id="185202"/>
    <lineage>
        <taxon>Eukaryota</taxon>
        <taxon>Viridiplantae</taxon>
        <taxon>Streptophyta</taxon>
        <taxon>Embryophyta</taxon>
        <taxon>Tracheophyta</taxon>
        <taxon>Spermatophyta</taxon>
        <taxon>Magnoliopsida</taxon>
        <taxon>eudicotyledons</taxon>
        <taxon>Gunneridae</taxon>
        <taxon>Pentapetalae</taxon>
        <taxon>asterids</taxon>
        <taxon>campanulids</taxon>
        <taxon>Asterales</taxon>
        <taxon>Asteraceae</taxon>
        <taxon>Asteroideae</taxon>
        <taxon>Heliantheae alliance</taxon>
        <taxon>Millerieae</taxon>
        <taxon>Smallanthus</taxon>
    </lineage>
</organism>